<evidence type="ECO:0000256" key="5">
    <source>
        <dbReference type="ARBA" id="ARBA00022898"/>
    </source>
</evidence>
<evidence type="ECO:0000256" key="10">
    <source>
        <dbReference type="SAM" id="Phobius"/>
    </source>
</evidence>
<keyword evidence="4" id="KW-0808">Transferase</keyword>
<evidence type="ECO:0000256" key="3">
    <source>
        <dbReference type="ARBA" id="ARBA00013220"/>
    </source>
</evidence>
<evidence type="ECO:0000256" key="4">
    <source>
        <dbReference type="ARBA" id="ARBA00022679"/>
    </source>
</evidence>
<organism evidence="12 13">
    <name type="scientific">Mesorhabditis belari</name>
    <dbReference type="NCBI Taxonomy" id="2138241"/>
    <lineage>
        <taxon>Eukaryota</taxon>
        <taxon>Metazoa</taxon>
        <taxon>Ecdysozoa</taxon>
        <taxon>Nematoda</taxon>
        <taxon>Chromadorea</taxon>
        <taxon>Rhabditida</taxon>
        <taxon>Rhabditina</taxon>
        <taxon>Rhabditomorpha</taxon>
        <taxon>Rhabditoidea</taxon>
        <taxon>Rhabditidae</taxon>
        <taxon>Mesorhabditinae</taxon>
        <taxon>Mesorhabditis</taxon>
    </lineage>
</organism>
<keyword evidence="10" id="KW-0472">Membrane</keyword>
<keyword evidence="12" id="KW-1185">Reference proteome</keyword>
<comment type="catalytic activity">
    <reaction evidence="7">
        <text>L-serine + hexadecanoyl-CoA + H(+) = 3-oxosphinganine + CO2 + CoA</text>
        <dbReference type="Rhea" id="RHEA:14761"/>
        <dbReference type="ChEBI" id="CHEBI:15378"/>
        <dbReference type="ChEBI" id="CHEBI:16526"/>
        <dbReference type="ChEBI" id="CHEBI:33384"/>
        <dbReference type="ChEBI" id="CHEBI:57287"/>
        <dbReference type="ChEBI" id="CHEBI:57379"/>
        <dbReference type="ChEBI" id="CHEBI:58299"/>
        <dbReference type="EC" id="2.3.1.50"/>
    </reaction>
</comment>
<evidence type="ECO:0000256" key="2">
    <source>
        <dbReference type="ARBA" id="ARBA00008392"/>
    </source>
</evidence>
<keyword evidence="10" id="KW-0812">Transmembrane</keyword>
<dbReference type="GO" id="GO:0046512">
    <property type="term" value="P:sphingosine biosynthetic process"/>
    <property type="evidence" value="ECO:0007669"/>
    <property type="project" value="TreeGrafter"/>
</dbReference>
<dbReference type="Gene3D" id="3.40.640.10">
    <property type="entry name" value="Type I PLP-dependent aspartate aminotransferase-like (Major domain)"/>
    <property type="match status" value="1"/>
</dbReference>
<dbReference type="EC" id="2.3.1.50" evidence="3"/>
<dbReference type="InterPro" id="IPR015421">
    <property type="entry name" value="PyrdxlP-dep_Trfase_major"/>
</dbReference>
<dbReference type="PROSITE" id="PS00599">
    <property type="entry name" value="AA_TRANSFER_CLASS_2"/>
    <property type="match status" value="1"/>
</dbReference>
<dbReference type="GO" id="GO:0004758">
    <property type="term" value="F:serine C-palmitoyltransferase activity"/>
    <property type="evidence" value="ECO:0007669"/>
    <property type="project" value="UniProtKB-EC"/>
</dbReference>
<name>A0AAF3FJP6_9BILA</name>
<accession>A0AAF3FJP6</accession>
<evidence type="ECO:0000313" key="13">
    <source>
        <dbReference type="WBParaSite" id="MBELARI_LOCUS7340"/>
    </source>
</evidence>
<dbReference type="PANTHER" id="PTHR13693">
    <property type="entry name" value="CLASS II AMINOTRANSFERASE/8-AMINO-7-OXONONANOATE SYNTHASE"/>
    <property type="match status" value="1"/>
</dbReference>
<evidence type="ECO:0000256" key="1">
    <source>
        <dbReference type="ARBA" id="ARBA00001933"/>
    </source>
</evidence>
<dbReference type="GO" id="GO:0016020">
    <property type="term" value="C:membrane"/>
    <property type="evidence" value="ECO:0007669"/>
    <property type="project" value="GOC"/>
</dbReference>
<dbReference type="GO" id="GO:0017059">
    <property type="term" value="C:serine palmitoyltransferase complex"/>
    <property type="evidence" value="ECO:0007669"/>
    <property type="project" value="TreeGrafter"/>
</dbReference>
<evidence type="ECO:0000256" key="8">
    <source>
        <dbReference type="RuleBase" id="RU003693"/>
    </source>
</evidence>
<dbReference type="InterPro" id="IPR050087">
    <property type="entry name" value="AON_synthase_class-II"/>
</dbReference>
<feature type="region of interest" description="Disordered" evidence="9">
    <location>
        <begin position="30"/>
        <end position="65"/>
    </location>
</feature>
<feature type="compositionally biased region" description="Acidic residues" evidence="9">
    <location>
        <begin position="34"/>
        <end position="44"/>
    </location>
</feature>
<dbReference type="SUPFAM" id="SSF53383">
    <property type="entry name" value="PLP-dependent transferases"/>
    <property type="match status" value="1"/>
</dbReference>
<dbReference type="AlphaFoldDB" id="A0AAF3FJP6"/>
<evidence type="ECO:0000259" key="11">
    <source>
        <dbReference type="Pfam" id="PF00155"/>
    </source>
</evidence>
<dbReference type="Pfam" id="PF00155">
    <property type="entry name" value="Aminotran_1_2"/>
    <property type="match status" value="1"/>
</dbReference>
<evidence type="ECO:0000256" key="7">
    <source>
        <dbReference type="ARBA" id="ARBA00048528"/>
    </source>
</evidence>
<keyword evidence="6" id="KW-0012">Acyltransferase</keyword>
<dbReference type="GO" id="GO:0030170">
    <property type="term" value="F:pyridoxal phosphate binding"/>
    <property type="evidence" value="ECO:0007669"/>
    <property type="project" value="InterPro"/>
</dbReference>
<feature type="domain" description="Aminotransferase class I/classII large" evidence="11">
    <location>
        <begin position="176"/>
        <end position="528"/>
    </location>
</feature>
<dbReference type="Proteomes" id="UP000887575">
    <property type="component" value="Unassembled WGS sequence"/>
</dbReference>
<dbReference type="PANTHER" id="PTHR13693:SF3">
    <property type="entry name" value="LD36009P"/>
    <property type="match status" value="1"/>
</dbReference>
<dbReference type="GO" id="GO:0046513">
    <property type="term" value="P:ceramide biosynthetic process"/>
    <property type="evidence" value="ECO:0007669"/>
    <property type="project" value="TreeGrafter"/>
</dbReference>
<dbReference type="CDD" id="cd06454">
    <property type="entry name" value="KBL_like"/>
    <property type="match status" value="1"/>
</dbReference>
<dbReference type="InterPro" id="IPR015422">
    <property type="entry name" value="PyrdxlP-dep_Trfase_small"/>
</dbReference>
<dbReference type="WBParaSite" id="MBELARI_LOCUS7340">
    <property type="protein sequence ID" value="MBELARI_LOCUS7340"/>
    <property type="gene ID" value="MBELARI_LOCUS7340"/>
</dbReference>
<comment type="similarity">
    <text evidence="2 8">Belongs to the class-II pyridoxal-phosphate-dependent aminotransferase family.</text>
</comment>
<evidence type="ECO:0000256" key="6">
    <source>
        <dbReference type="ARBA" id="ARBA00023315"/>
    </source>
</evidence>
<reference evidence="13" key="1">
    <citation type="submission" date="2024-02" db="UniProtKB">
        <authorList>
            <consortium name="WormBaseParasite"/>
        </authorList>
    </citation>
    <scope>IDENTIFICATION</scope>
</reference>
<proteinExistence type="inferred from homology"/>
<protein>
    <recommendedName>
        <fullName evidence="3">serine C-palmitoyltransferase</fullName>
        <ecNumber evidence="3">2.3.1.50</ecNumber>
    </recommendedName>
</protein>
<comment type="cofactor">
    <cofactor evidence="1 8">
        <name>pyridoxal 5'-phosphate</name>
        <dbReference type="ChEBI" id="CHEBI:597326"/>
    </cofactor>
</comment>
<sequence>MSKLPEPHCINNFTRQLMERTDILECAWNKQEQENGDNEDEEEGSINKGKNESNANIETDQKTRERSPNEFEKISYWRVLSVYVCWVILFLFGYFREFLRNFGLEKSYAEAELEKQKHFPPLFNDIESVYKRNCYMRVRDVFERPIASTPGAKVNLLDRYTEDHNWSFKFTGTQTEVINVASYNYLGFAQNEGVCAEAAAAKIDEEGISNCSTIHEFGRSLSQDRLEMLVAKFLNVDDSICFSMGFATNSMNAPSLVDKNSLIISDELNHASLILGCRLSGANTKVFKHNDMASLETILRDSIAYGNLKTLRPYTKGIYSMEGSIANLARIIELKKKYGAYLYLDEAHSIGAMGRSGRGMVEYWDCNPKDIDILMGTFTKSFGSVGGYIAGSKKVIDHLRVCSPTGYYSSPMSPPICEQVYKSMSIIMGLDGTNDGQSRVDRLARNSRYLRLRLKQQGYIVYGSDDSPVVPVLLYYPSFCGFYGREMLARGIAAVVVSFPATVMTEGRIRFCLSAAHTKEQLDQVLQAMAEIGVESWSSSFSKNKKVYENMNIQW</sequence>
<dbReference type="InterPro" id="IPR004839">
    <property type="entry name" value="Aminotransferase_I/II_large"/>
</dbReference>
<dbReference type="InterPro" id="IPR015424">
    <property type="entry name" value="PyrdxlP-dep_Trfase"/>
</dbReference>
<feature type="transmembrane region" description="Helical" evidence="10">
    <location>
        <begin position="76"/>
        <end position="95"/>
    </location>
</feature>
<evidence type="ECO:0000313" key="12">
    <source>
        <dbReference type="Proteomes" id="UP000887575"/>
    </source>
</evidence>
<keyword evidence="10" id="KW-1133">Transmembrane helix</keyword>
<keyword evidence="5 8" id="KW-0663">Pyridoxal phosphate</keyword>
<dbReference type="Gene3D" id="3.90.1150.10">
    <property type="entry name" value="Aspartate Aminotransferase, domain 1"/>
    <property type="match status" value="1"/>
</dbReference>
<evidence type="ECO:0000256" key="9">
    <source>
        <dbReference type="SAM" id="MobiDB-lite"/>
    </source>
</evidence>
<dbReference type="InterPro" id="IPR001917">
    <property type="entry name" value="Aminotrans_II_pyridoxalP_BS"/>
</dbReference>